<sequence>MMPRRKLTVDWKKLDRYGRVVGKVLQQGQDMNRVQVKRGMAWIYVAYPKEQTPTDGVAYADAERMARTQRLGL</sequence>
<name>A0ABU8VUQ6_9BURK</name>
<dbReference type="Gene3D" id="2.40.50.90">
    <property type="match status" value="1"/>
</dbReference>
<keyword evidence="3" id="KW-1185">Reference proteome</keyword>
<feature type="domain" description="TNase-like" evidence="1">
    <location>
        <begin position="5"/>
        <end position="73"/>
    </location>
</feature>
<comment type="caution">
    <text evidence="2">The sequence shown here is derived from an EMBL/GenBank/DDBJ whole genome shotgun (WGS) entry which is preliminary data.</text>
</comment>
<dbReference type="SUPFAM" id="SSF50199">
    <property type="entry name" value="Staphylococcal nuclease"/>
    <property type="match status" value="1"/>
</dbReference>
<dbReference type="Proteomes" id="UP001363010">
    <property type="component" value="Unassembled WGS sequence"/>
</dbReference>
<evidence type="ECO:0000313" key="2">
    <source>
        <dbReference type="EMBL" id="MEJ8821534.1"/>
    </source>
</evidence>
<dbReference type="EMBL" id="JBBKZV010000002">
    <property type="protein sequence ID" value="MEJ8821534.1"/>
    <property type="molecule type" value="Genomic_DNA"/>
</dbReference>
<reference evidence="2 3" key="1">
    <citation type="submission" date="2024-03" db="EMBL/GenBank/DDBJ databases">
        <title>Novel species of the genus Variovorax.</title>
        <authorList>
            <person name="Liu Q."/>
            <person name="Xin Y.-H."/>
        </authorList>
    </citation>
    <scope>NUCLEOTIDE SEQUENCE [LARGE SCALE GENOMIC DNA]</scope>
    <source>
        <strain evidence="2 3">KACC 18501</strain>
    </source>
</reference>
<dbReference type="Pfam" id="PF00565">
    <property type="entry name" value="SNase"/>
    <property type="match status" value="1"/>
</dbReference>
<dbReference type="InterPro" id="IPR016071">
    <property type="entry name" value="Staphylococal_nuclease_OB-fold"/>
</dbReference>
<organism evidence="2 3">
    <name type="scientific">Variovorax humicola</name>
    <dbReference type="NCBI Taxonomy" id="1769758"/>
    <lineage>
        <taxon>Bacteria</taxon>
        <taxon>Pseudomonadati</taxon>
        <taxon>Pseudomonadota</taxon>
        <taxon>Betaproteobacteria</taxon>
        <taxon>Burkholderiales</taxon>
        <taxon>Comamonadaceae</taxon>
        <taxon>Variovorax</taxon>
    </lineage>
</organism>
<protein>
    <submittedName>
        <fullName evidence="2">Thermonuclease family protein</fullName>
    </submittedName>
</protein>
<proteinExistence type="predicted"/>
<accession>A0ABU8VUQ6</accession>
<evidence type="ECO:0000313" key="3">
    <source>
        <dbReference type="Proteomes" id="UP001363010"/>
    </source>
</evidence>
<gene>
    <name evidence="2" type="ORF">WKW80_05720</name>
</gene>
<evidence type="ECO:0000259" key="1">
    <source>
        <dbReference type="Pfam" id="PF00565"/>
    </source>
</evidence>
<dbReference type="RefSeq" id="WP_340362577.1">
    <property type="nucleotide sequence ID" value="NZ_JBBKZV010000002.1"/>
</dbReference>
<dbReference type="InterPro" id="IPR035437">
    <property type="entry name" value="SNase_OB-fold_sf"/>
</dbReference>